<keyword evidence="1" id="KW-0378">Hydrolase</keyword>
<dbReference type="STRING" id="1121400.SAMN02746065_10698"/>
<evidence type="ECO:0000313" key="4">
    <source>
        <dbReference type="Proteomes" id="UP000192418"/>
    </source>
</evidence>
<dbReference type="GO" id="GO:0003677">
    <property type="term" value="F:DNA binding"/>
    <property type="evidence" value="ECO:0007669"/>
    <property type="project" value="InterPro"/>
</dbReference>
<dbReference type="GO" id="GO:0004519">
    <property type="term" value="F:endonuclease activity"/>
    <property type="evidence" value="ECO:0007669"/>
    <property type="project" value="UniProtKB-KW"/>
</dbReference>
<organism evidence="3 4">
    <name type="scientific">Desulfocicer vacuolatum DSM 3385</name>
    <dbReference type="NCBI Taxonomy" id="1121400"/>
    <lineage>
        <taxon>Bacteria</taxon>
        <taxon>Pseudomonadati</taxon>
        <taxon>Thermodesulfobacteriota</taxon>
        <taxon>Desulfobacteria</taxon>
        <taxon>Desulfobacterales</taxon>
        <taxon>Desulfobacteraceae</taxon>
        <taxon>Desulfocicer</taxon>
    </lineage>
</organism>
<evidence type="ECO:0000313" key="3">
    <source>
        <dbReference type="EMBL" id="SMC64637.1"/>
    </source>
</evidence>
<dbReference type="InterPro" id="IPR007560">
    <property type="entry name" value="Restrct_endonuc_IV_Mrr"/>
</dbReference>
<dbReference type="GO" id="GO:0016787">
    <property type="term" value="F:hydrolase activity"/>
    <property type="evidence" value="ECO:0007669"/>
    <property type="project" value="UniProtKB-KW"/>
</dbReference>
<protein>
    <submittedName>
        <fullName evidence="3">Restriction endonuclease</fullName>
    </submittedName>
</protein>
<dbReference type="CDD" id="cd18793">
    <property type="entry name" value="SF2_C_SNF"/>
    <property type="match status" value="1"/>
</dbReference>
<reference evidence="3 4" key="1">
    <citation type="submission" date="2017-04" db="EMBL/GenBank/DDBJ databases">
        <authorList>
            <person name="Afonso C.L."/>
            <person name="Miller P.J."/>
            <person name="Scott M.A."/>
            <person name="Spackman E."/>
            <person name="Goraichik I."/>
            <person name="Dimitrov K.M."/>
            <person name="Suarez D.L."/>
            <person name="Swayne D.E."/>
        </authorList>
    </citation>
    <scope>NUCLEOTIDE SEQUENCE [LARGE SCALE GENOMIC DNA]</scope>
    <source>
        <strain evidence="3 4">DSM 3385</strain>
    </source>
</reference>
<accession>A0A1W2AV69</accession>
<dbReference type="EMBL" id="FWXY01000006">
    <property type="protein sequence ID" value="SMC64637.1"/>
    <property type="molecule type" value="Genomic_DNA"/>
</dbReference>
<sequence>MIHLERHWNPAKEDQATDRVYRIGQQRDVNVYLPILKHPQINSFDVNLHGLLSKKTILKDAVVTPEEVSGEEMSRFNFINFDGVDWGSDEPLDGNSLKLLSWQEFEAFCAELYRQYYEGTAALTPPKDHGADVVVLGRENVLIQCKATSQKQYNSLNSIKDVYFSKPGYEEKMNKNFQTLIAATNADGYSKRVLKEAETYGVQMVSRKTLEKLLRKFPVTRGQIQRRLLEPKLFE</sequence>
<keyword evidence="4" id="KW-1185">Reference proteome</keyword>
<dbReference type="SUPFAM" id="SSF52980">
    <property type="entry name" value="Restriction endonuclease-like"/>
    <property type="match status" value="1"/>
</dbReference>
<gene>
    <name evidence="3" type="ORF">SAMN02746065_10698</name>
</gene>
<dbReference type="Gene3D" id="3.40.1350.10">
    <property type="match status" value="1"/>
</dbReference>
<keyword evidence="3" id="KW-0540">Nuclease</keyword>
<dbReference type="InterPro" id="IPR011335">
    <property type="entry name" value="Restrct_endonuc-II-like"/>
</dbReference>
<keyword evidence="3" id="KW-0255">Endonuclease</keyword>
<dbReference type="InterPro" id="IPR049730">
    <property type="entry name" value="SNF2/RAD54-like_C"/>
</dbReference>
<dbReference type="RefSeq" id="WP_212637851.1">
    <property type="nucleotide sequence ID" value="NZ_FWXY01000006.1"/>
</dbReference>
<evidence type="ECO:0000259" key="2">
    <source>
        <dbReference type="Pfam" id="PF04471"/>
    </source>
</evidence>
<feature type="domain" description="Restriction endonuclease type IV Mrr" evidence="2">
    <location>
        <begin position="100"/>
        <end position="214"/>
    </location>
</feature>
<dbReference type="Pfam" id="PF04471">
    <property type="entry name" value="Mrr_cat"/>
    <property type="match status" value="1"/>
</dbReference>
<proteinExistence type="predicted"/>
<dbReference type="SUPFAM" id="SSF52540">
    <property type="entry name" value="P-loop containing nucleoside triphosphate hydrolases"/>
    <property type="match status" value="1"/>
</dbReference>
<dbReference type="Proteomes" id="UP000192418">
    <property type="component" value="Unassembled WGS sequence"/>
</dbReference>
<evidence type="ECO:0000256" key="1">
    <source>
        <dbReference type="ARBA" id="ARBA00022801"/>
    </source>
</evidence>
<name>A0A1W2AV69_9BACT</name>
<dbReference type="GO" id="GO:0009307">
    <property type="term" value="P:DNA restriction-modification system"/>
    <property type="evidence" value="ECO:0007669"/>
    <property type="project" value="InterPro"/>
</dbReference>
<dbReference type="AlphaFoldDB" id="A0A1W2AV69"/>
<dbReference type="Gene3D" id="3.40.50.300">
    <property type="entry name" value="P-loop containing nucleotide triphosphate hydrolases"/>
    <property type="match status" value="1"/>
</dbReference>
<dbReference type="InterPro" id="IPR027417">
    <property type="entry name" value="P-loop_NTPase"/>
</dbReference>
<dbReference type="InterPro" id="IPR011856">
    <property type="entry name" value="tRNA_endonuc-like_dom_sf"/>
</dbReference>